<dbReference type="InterPro" id="IPR016181">
    <property type="entry name" value="Acyl_CoA_acyltransferase"/>
</dbReference>
<dbReference type="PANTHER" id="PTHR43877:SF2">
    <property type="entry name" value="AMINOALKYLPHOSPHONATE N-ACETYLTRANSFERASE-RELATED"/>
    <property type="match status" value="1"/>
</dbReference>
<organism evidence="4 5">
    <name type="scientific">Histidinibacterium lentulum</name>
    <dbReference type="NCBI Taxonomy" id="2480588"/>
    <lineage>
        <taxon>Bacteria</taxon>
        <taxon>Pseudomonadati</taxon>
        <taxon>Pseudomonadota</taxon>
        <taxon>Alphaproteobacteria</taxon>
        <taxon>Rhodobacterales</taxon>
        <taxon>Paracoccaceae</taxon>
        <taxon>Histidinibacterium</taxon>
    </lineage>
</organism>
<dbReference type="AlphaFoldDB" id="A0A3N2R5R9"/>
<dbReference type="GO" id="GO:0016747">
    <property type="term" value="F:acyltransferase activity, transferring groups other than amino-acyl groups"/>
    <property type="evidence" value="ECO:0007669"/>
    <property type="project" value="InterPro"/>
</dbReference>
<feature type="domain" description="N-acetyltransferase" evidence="3">
    <location>
        <begin position="2"/>
        <end position="140"/>
    </location>
</feature>
<dbReference type="Proteomes" id="UP000268016">
    <property type="component" value="Unassembled WGS sequence"/>
</dbReference>
<dbReference type="Gene3D" id="3.40.630.30">
    <property type="match status" value="1"/>
</dbReference>
<keyword evidence="2" id="KW-0012">Acyltransferase</keyword>
<dbReference type="Pfam" id="PF00583">
    <property type="entry name" value="Acetyltransf_1"/>
    <property type="match status" value="1"/>
</dbReference>
<evidence type="ECO:0000313" key="5">
    <source>
        <dbReference type="Proteomes" id="UP000268016"/>
    </source>
</evidence>
<gene>
    <name evidence="4" type="ORF">EAT49_10530</name>
</gene>
<dbReference type="PANTHER" id="PTHR43877">
    <property type="entry name" value="AMINOALKYLPHOSPHONATE N-ACETYLTRANSFERASE-RELATED-RELATED"/>
    <property type="match status" value="1"/>
</dbReference>
<dbReference type="InterPro" id="IPR000182">
    <property type="entry name" value="GNAT_dom"/>
</dbReference>
<dbReference type="RefSeq" id="WP_123642266.1">
    <property type="nucleotide sequence ID" value="NZ_ML119084.1"/>
</dbReference>
<keyword evidence="5" id="KW-1185">Reference proteome</keyword>
<proteinExistence type="predicted"/>
<sequence length="149" mass="16489">MSTIRTIIPTDPEETSHKRLTDWPSDHATAAGHSFDNAPFALELHEDGQVVAGFAGYRLYGWLFVRFLAVAPSHRGLGLGSRLLSEAEDKARAEGMLGIFIDTYGFQAPGFYERHGYRTFGRLGHPDPARVRSYLAKSLSDSAPLDLPR</sequence>
<accession>A0A3N2R5R9</accession>
<keyword evidence="1 4" id="KW-0808">Transferase</keyword>
<dbReference type="SUPFAM" id="SSF55729">
    <property type="entry name" value="Acyl-CoA N-acyltransferases (Nat)"/>
    <property type="match status" value="1"/>
</dbReference>
<dbReference type="EMBL" id="RDRB01000004">
    <property type="protein sequence ID" value="ROU02743.1"/>
    <property type="molecule type" value="Genomic_DNA"/>
</dbReference>
<evidence type="ECO:0000256" key="1">
    <source>
        <dbReference type="ARBA" id="ARBA00022679"/>
    </source>
</evidence>
<evidence type="ECO:0000259" key="3">
    <source>
        <dbReference type="PROSITE" id="PS51186"/>
    </source>
</evidence>
<evidence type="ECO:0000256" key="2">
    <source>
        <dbReference type="ARBA" id="ARBA00023315"/>
    </source>
</evidence>
<dbReference type="OrthoDB" id="9787920at2"/>
<reference evidence="4 5" key="1">
    <citation type="submission" date="2018-10" db="EMBL/GenBank/DDBJ databases">
        <title>Histidinibacterium lentulum gen. nov., sp. nov., a marine bacterium from the culture broth of Picochlorum sp. 122.</title>
        <authorList>
            <person name="Wang G."/>
        </authorList>
    </citation>
    <scope>NUCLEOTIDE SEQUENCE [LARGE SCALE GENOMIC DNA]</scope>
    <source>
        <strain evidence="4 5">B17</strain>
    </source>
</reference>
<dbReference type="InterPro" id="IPR050832">
    <property type="entry name" value="Bact_Acetyltransf"/>
</dbReference>
<dbReference type="PROSITE" id="PS51186">
    <property type="entry name" value="GNAT"/>
    <property type="match status" value="1"/>
</dbReference>
<dbReference type="CDD" id="cd04301">
    <property type="entry name" value="NAT_SF"/>
    <property type="match status" value="1"/>
</dbReference>
<name>A0A3N2R5R9_9RHOB</name>
<comment type="caution">
    <text evidence="4">The sequence shown here is derived from an EMBL/GenBank/DDBJ whole genome shotgun (WGS) entry which is preliminary data.</text>
</comment>
<protein>
    <submittedName>
        <fullName evidence="4">N-acetyltransferase</fullName>
    </submittedName>
</protein>
<evidence type="ECO:0000313" key="4">
    <source>
        <dbReference type="EMBL" id="ROU02743.1"/>
    </source>
</evidence>